<proteinExistence type="predicted"/>
<keyword evidence="1" id="KW-1133">Transmembrane helix</keyword>
<accession>A0A5C5XTC4</accession>
<organism evidence="2 3">
    <name type="scientific">Crateriforma conspicua</name>
    <dbReference type="NCBI Taxonomy" id="2527996"/>
    <lineage>
        <taxon>Bacteria</taxon>
        <taxon>Pseudomonadati</taxon>
        <taxon>Planctomycetota</taxon>
        <taxon>Planctomycetia</taxon>
        <taxon>Planctomycetales</taxon>
        <taxon>Planctomycetaceae</taxon>
        <taxon>Crateriforma</taxon>
    </lineage>
</organism>
<dbReference type="AlphaFoldDB" id="A0A5C5XTC4"/>
<sequence length="214" mass="22725">MPFPIANLSDPPLSIRALIVLATIAAMAWWDLRRARRRGEHGGRYESRRLVYRGVLACGIAGALFGVLMDQVTVSLSPEYFRIMKEIDASTMWGLRAGAADLGFAAGLVPGLIAGVCLTAAATLGRDAPGVGIGGVLRMLGVPLVMFVVAAPVMYHLQASLDASGYQRGGLVGFDDDVVRRMVGVMGVHQAAYLSGFAGTVAATVWLRTRVSRH</sequence>
<evidence type="ECO:0000313" key="2">
    <source>
        <dbReference type="EMBL" id="TWT65583.1"/>
    </source>
</evidence>
<evidence type="ECO:0000256" key="1">
    <source>
        <dbReference type="SAM" id="Phobius"/>
    </source>
</evidence>
<reference evidence="2 3" key="1">
    <citation type="submission" date="2019-02" db="EMBL/GenBank/DDBJ databases">
        <title>Deep-cultivation of Planctomycetes and their phenomic and genomic characterization uncovers novel biology.</title>
        <authorList>
            <person name="Wiegand S."/>
            <person name="Jogler M."/>
            <person name="Boedeker C."/>
            <person name="Pinto D."/>
            <person name="Vollmers J."/>
            <person name="Rivas-Marin E."/>
            <person name="Kohn T."/>
            <person name="Peeters S.H."/>
            <person name="Heuer A."/>
            <person name="Rast P."/>
            <person name="Oberbeckmann S."/>
            <person name="Bunk B."/>
            <person name="Jeske O."/>
            <person name="Meyerdierks A."/>
            <person name="Storesund J.E."/>
            <person name="Kallscheuer N."/>
            <person name="Luecker S."/>
            <person name="Lage O.M."/>
            <person name="Pohl T."/>
            <person name="Merkel B.J."/>
            <person name="Hornburger P."/>
            <person name="Mueller R.-W."/>
            <person name="Bruemmer F."/>
            <person name="Labrenz M."/>
            <person name="Spormann A.M."/>
            <person name="Op Den Camp H."/>
            <person name="Overmann J."/>
            <person name="Amann R."/>
            <person name="Jetten M.S.M."/>
            <person name="Mascher T."/>
            <person name="Medema M.H."/>
            <person name="Devos D.P."/>
            <person name="Kaster A.-K."/>
            <person name="Ovreas L."/>
            <person name="Rohde M."/>
            <person name="Galperin M.Y."/>
            <person name="Jogler C."/>
        </authorList>
    </citation>
    <scope>NUCLEOTIDE SEQUENCE [LARGE SCALE GENOMIC DNA]</scope>
    <source>
        <strain evidence="2 3">Pan14r</strain>
    </source>
</reference>
<dbReference type="EMBL" id="SJPL01000002">
    <property type="protein sequence ID" value="TWT65583.1"/>
    <property type="molecule type" value="Genomic_DNA"/>
</dbReference>
<gene>
    <name evidence="2" type="ORF">Pan14r_51300</name>
</gene>
<feature type="transmembrane region" description="Helical" evidence="1">
    <location>
        <begin position="102"/>
        <end position="124"/>
    </location>
</feature>
<name>A0A5C5XTC4_9PLAN</name>
<feature type="transmembrane region" description="Helical" evidence="1">
    <location>
        <begin position="190"/>
        <end position="207"/>
    </location>
</feature>
<feature type="transmembrane region" description="Helical" evidence="1">
    <location>
        <begin position="136"/>
        <end position="155"/>
    </location>
</feature>
<dbReference type="RefSeq" id="WP_146440885.1">
    <property type="nucleotide sequence ID" value="NZ_SJPL01000002.1"/>
</dbReference>
<dbReference type="Proteomes" id="UP000317238">
    <property type="component" value="Unassembled WGS sequence"/>
</dbReference>
<keyword evidence="1" id="KW-0812">Transmembrane</keyword>
<dbReference type="OrthoDB" id="9915218at2"/>
<comment type="caution">
    <text evidence="2">The sequence shown here is derived from an EMBL/GenBank/DDBJ whole genome shotgun (WGS) entry which is preliminary data.</text>
</comment>
<keyword evidence="3" id="KW-1185">Reference proteome</keyword>
<feature type="transmembrane region" description="Helical" evidence="1">
    <location>
        <begin position="50"/>
        <end position="69"/>
    </location>
</feature>
<feature type="transmembrane region" description="Helical" evidence="1">
    <location>
        <begin position="13"/>
        <end position="30"/>
    </location>
</feature>
<keyword evidence="1" id="KW-0472">Membrane</keyword>
<protein>
    <submittedName>
        <fullName evidence="2">Uncharacterized protein</fullName>
    </submittedName>
</protein>
<evidence type="ECO:0000313" key="3">
    <source>
        <dbReference type="Proteomes" id="UP000317238"/>
    </source>
</evidence>